<protein>
    <submittedName>
        <fullName evidence="7">Peptidoglycan glycosyltransferase</fullName>
    </submittedName>
</protein>
<evidence type="ECO:0000256" key="1">
    <source>
        <dbReference type="ARBA" id="ARBA00004370"/>
    </source>
</evidence>
<evidence type="ECO:0000313" key="7">
    <source>
        <dbReference type="EMBL" id="GGF61924.1"/>
    </source>
</evidence>
<evidence type="ECO:0000313" key="8">
    <source>
        <dbReference type="Proteomes" id="UP000632498"/>
    </source>
</evidence>
<keyword evidence="2" id="KW-0378">Hydrolase</keyword>
<dbReference type="Gene3D" id="1.10.150.770">
    <property type="match status" value="1"/>
</dbReference>
<dbReference type="Gene3D" id="3.30.450.330">
    <property type="match status" value="1"/>
</dbReference>
<evidence type="ECO:0000259" key="6">
    <source>
        <dbReference type="Pfam" id="PF03717"/>
    </source>
</evidence>
<dbReference type="Gene3D" id="3.40.710.10">
    <property type="entry name" value="DD-peptidase/beta-lactamase superfamily"/>
    <property type="match status" value="1"/>
</dbReference>
<keyword evidence="4" id="KW-0812">Transmembrane</keyword>
<evidence type="ECO:0000256" key="2">
    <source>
        <dbReference type="ARBA" id="ARBA00022645"/>
    </source>
</evidence>
<keyword evidence="2" id="KW-0645">Protease</keyword>
<keyword evidence="4" id="KW-1133">Transmembrane helix</keyword>
<dbReference type="InterPro" id="IPR012338">
    <property type="entry name" value="Beta-lactam/transpept-like"/>
</dbReference>
<keyword evidence="3 4" id="KW-0472">Membrane</keyword>
<comment type="caution">
    <text evidence="7">The sequence shown here is derived from an EMBL/GenBank/DDBJ whole genome shotgun (WGS) entry which is preliminary data.</text>
</comment>
<proteinExistence type="predicted"/>
<dbReference type="SUPFAM" id="SSF56519">
    <property type="entry name" value="Penicillin binding protein dimerisation domain"/>
    <property type="match status" value="1"/>
</dbReference>
<gene>
    <name evidence="7" type="ORF">GCM10011332_14750</name>
</gene>
<dbReference type="AlphaFoldDB" id="A0A917BXC2"/>
<dbReference type="RefSeq" id="WP_188663369.1">
    <property type="nucleotide sequence ID" value="NZ_BMHV01000008.1"/>
</dbReference>
<sequence>MELRGAREKQLKNRRAIETGHNRAVVTGAVFAILFIVLAGRVVDLSLFQGSREPTLVDSPSMGDVVEAVRADIVDRNGVLVATSLPADSLFVDSKAFLEAGEDPTQAALKLARILPELAIDDTVKKLSSGKRFDYLVRTLTPNQKYQVNLLGIPGLDYQSDERRTYPQGPLLAHVLGYTDVDGRGIAGLEQSFNHQLTTPGGKLELSIDVRIQSIMRSALQDAIDEFKAIGGAGIIMDIQSGELLSLVSLPDFDPNNTDTLVGDAGFNRATKGVYEMGSIFKLFNTAMALDSKTVTLNDTFDASKPLKIGRFLINDFHGKNRVLSVPEILVFSSNIGSAQIALEAGTDLQREYMGRLGLLNTASLEIPEVGTPLYPTRWRKANTMTISYGHGIAITPLQLTSAVGAMANGGLLPNPTLLKGNSKDRLPPRRVISEEVSAQMRKLMRLVVLQGSGKKANSAFYRVGGKTGTADKQEGGSYNRRARISSFAGVFPIENPKYAILAMVDEPVGNKKTFGYATAGWVAAPIAKRVVDRVGPMLGLAPSAGEEQAYQPGDPLFIKVKG</sequence>
<feature type="domain" description="Penicillin-binding protein dimerisation" evidence="6">
    <location>
        <begin position="67"/>
        <end position="180"/>
    </location>
</feature>
<dbReference type="Pfam" id="PF00905">
    <property type="entry name" value="Transpeptidase"/>
    <property type="match status" value="1"/>
</dbReference>
<dbReference type="InterPro" id="IPR005311">
    <property type="entry name" value="PBP_dimer"/>
</dbReference>
<dbReference type="Gene3D" id="3.90.1310.10">
    <property type="entry name" value="Penicillin-binding protein 2a (Domain 2)"/>
    <property type="match status" value="1"/>
</dbReference>
<dbReference type="PANTHER" id="PTHR30627:SF1">
    <property type="entry name" value="PEPTIDOGLYCAN D,D-TRANSPEPTIDASE FTSI"/>
    <property type="match status" value="1"/>
</dbReference>
<dbReference type="GO" id="GO:0004180">
    <property type="term" value="F:carboxypeptidase activity"/>
    <property type="evidence" value="ECO:0007669"/>
    <property type="project" value="UniProtKB-KW"/>
</dbReference>
<dbReference type="Proteomes" id="UP000632498">
    <property type="component" value="Unassembled WGS sequence"/>
</dbReference>
<dbReference type="SUPFAM" id="SSF56601">
    <property type="entry name" value="beta-lactamase/transpeptidase-like"/>
    <property type="match status" value="1"/>
</dbReference>
<dbReference type="GO" id="GO:0071555">
    <property type="term" value="P:cell wall organization"/>
    <property type="evidence" value="ECO:0007669"/>
    <property type="project" value="TreeGrafter"/>
</dbReference>
<dbReference type="InterPro" id="IPR001460">
    <property type="entry name" value="PCN-bd_Tpept"/>
</dbReference>
<keyword evidence="2" id="KW-0121">Carboxypeptidase</keyword>
<dbReference type="InterPro" id="IPR050515">
    <property type="entry name" value="Beta-lactam/transpept"/>
</dbReference>
<evidence type="ECO:0000259" key="5">
    <source>
        <dbReference type="Pfam" id="PF00905"/>
    </source>
</evidence>
<dbReference type="GO" id="GO:0008658">
    <property type="term" value="F:penicillin binding"/>
    <property type="evidence" value="ECO:0007669"/>
    <property type="project" value="InterPro"/>
</dbReference>
<comment type="subcellular location">
    <subcellularLocation>
        <location evidence="1">Membrane</location>
    </subcellularLocation>
</comment>
<dbReference type="EMBL" id="BMHV01000008">
    <property type="protein sequence ID" value="GGF61924.1"/>
    <property type="molecule type" value="Genomic_DNA"/>
</dbReference>
<name>A0A917BXC2_9PROT</name>
<feature type="transmembrane region" description="Helical" evidence="4">
    <location>
        <begin position="21"/>
        <end position="43"/>
    </location>
</feature>
<reference evidence="7" key="1">
    <citation type="journal article" date="2014" name="Int. J. Syst. Evol. Microbiol.">
        <title>Complete genome sequence of Corynebacterium casei LMG S-19264T (=DSM 44701T), isolated from a smear-ripened cheese.</title>
        <authorList>
            <consortium name="US DOE Joint Genome Institute (JGI-PGF)"/>
            <person name="Walter F."/>
            <person name="Albersmeier A."/>
            <person name="Kalinowski J."/>
            <person name="Ruckert C."/>
        </authorList>
    </citation>
    <scope>NUCLEOTIDE SEQUENCE</scope>
    <source>
        <strain evidence="7">CGMCC 1.15254</strain>
    </source>
</reference>
<dbReference type="GO" id="GO:0005886">
    <property type="term" value="C:plasma membrane"/>
    <property type="evidence" value="ECO:0007669"/>
    <property type="project" value="TreeGrafter"/>
</dbReference>
<feature type="domain" description="Penicillin-binding protein transpeptidase" evidence="5">
    <location>
        <begin position="233"/>
        <end position="531"/>
    </location>
</feature>
<dbReference type="InterPro" id="IPR036138">
    <property type="entry name" value="PBP_dimer_sf"/>
</dbReference>
<reference evidence="7" key="2">
    <citation type="submission" date="2020-09" db="EMBL/GenBank/DDBJ databases">
        <authorList>
            <person name="Sun Q."/>
            <person name="Zhou Y."/>
        </authorList>
    </citation>
    <scope>NUCLEOTIDE SEQUENCE</scope>
    <source>
        <strain evidence="7">CGMCC 1.15254</strain>
    </source>
</reference>
<dbReference type="Pfam" id="PF03717">
    <property type="entry name" value="PBP_dimer"/>
    <property type="match status" value="1"/>
</dbReference>
<evidence type="ECO:0000256" key="3">
    <source>
        <dbReference type="ARBA" id="ARBA00023136"/>
    </source>
</evidence>
<organism evidence="7 8">
    <name type="scientific">Terasakiella brassicae</name>
    <dbReference type="NCBI Taxonomy" id="1634917"/>
    <lineage>
        <taxon>Bacteria</taxon>
        <taxon>Pseudomonadati</taxon>
        <taxon>Pseudomonadota</taxon>
        <taxon>Alphaproteobacteria</taxon>
        <taxon>Rhodospirillales</taxon>
        <taxon>Terasakiellaceae</taxon>
        <taxon>Terasakiella</taxon>
    </lineage>
</organism>
<evidence type="ECO:0000256" key="4">
    <source>
        <dbReference type="SAM" id="Phobius"/>
    </source>
</evidence>
<dbReference type="PANTHER" id="PTHR30627">
    <property type="entry name" value="PEPTIDOGLYCAN D,D-TRANSPEPTIDASE"/>
    <property type="match status" value="1"/>
</dbReference>
<keyword evidence="8" id="KW-1185">Reference proteome</keyword>
<accession>A0A917BXC2</accession>